<feature type="transmembrane region" description="Helical" evidence="1">
    <location>
        <begin position="360"/>
        <end position="378"/>
    </location>
</feature>
<name>A3VL72_9RHOB</name>
<reference evidence="3 4" key="1">
    <citation type="journal article" date="2010" name="J. Bacteriol.">
        <title>Genome sequences of Pelagibaca bermudensis HTCC2601T and Maritimibacter alkaliphilus HTCC2654T, the type strains of two marine Roseobacter genera.</title>
        <authorList>
            <person name="Thrash J.C."/>
            <person name="Cho J.C."/>
            <person name="Ferriera S."/>
            <person name="Johnson J."/>
            <person name="Vergin K.L."/>
            <person name="Giovannoni S.J."/>
        </authorList>
    </citation>
    <scope>NUCLEOTIDE SEQUENCE [LARGE SCALE GENOMIC DNA]</scope>
    <source>
        <strain evidence="3 4">HTCC2654</strain>
    </source>
</reference>
<proteinExistence type="predicted"/>
<organism evidence="3 4">
    <name type="scientific">Maritimibacter alkaliphilus HTCC2654</name>
    <dbReference type="NCBI Taxonomy" id="314271"/>
    <lineage>
        <taxon>Bacteria</taxon>
        <taxon>Pseudomonadati</taxon>
        <taxon>Pseudomonadota</taxon>
        <taxon>Alphaproteobacteria</taxon>
        <taxon>Rhodobacterales</taxon>
        <taxon>Roseobacteraceae</taxon>
        <taxon>Maritimibacter</taxon>
    </lineage>
</organism>
<dbReference type="EMBL" id="AAMT01000021">
    <property type="protein sequence ID" value="EAQ10991.1"/>
    <property type="molecule type" value="Genomic_DNA"/>
</dbReference>
<dbReference type="SMART" id="SM01080">
    <property type="entry name" value="CHASE2"/>
    <property type="match status" value="1"/>
</dbReference>
<feature type="transmembrane region" description="Helical" evidence="1">
    <location>
        <begin position="416"/>
        <end position="434"/>
    </location>
</feature>
<dbReference type="Pfam" id="PF00211">
    <property type="entry name" value="Guanylate_cyc"/>
    <property type="match status" value="1"/>
</dbReference>
<dbReference type="Proteomes" id="UP000002931">
    <property type="component" value="Unassembled WGS sequence"/>
</dbReference>
<dbReference type="InterPro" id="IPR001054">
    <property type="entry name" value="A/G_cyclase"/>
</dbReference>
<dbReference type="EC" id="4.6.1.1" evidence="3"/>
<dbReference type="InterPro" id="IPR007890">
    <property type="entry name" value="CHASE2"/>
</dbReference>
<evidence type="ECO:0000256" key="1">
    <source>
        <dbReference type="SAM" id="Phobius"/>
    </source>
</evidence>
<keyword evidence="1 3" id="KW-0812">Transmembrane</keyword>
<dbReference type="InterPro" id="IPR029787">
    <property type="entry name" value="Nucleotide_cyclase"/>
</dbReference>
<dbReference type="InterPro" id="IPR050697">
    <property type="entry name" value="Adenylyl/Guanylyl_Cyclase_3/4"/>
</dbReference>
<dbReference type="PANTHER" id="PTHR43081:SF1">
    <property type="entry name" value="ADENYLATE CYCLASE, TERMINAL-DIFFERENTIATION SPECIFIC"/>
    <property type="match status" value="1"/>
</dbReference>
<dbReference type="HOGENOM" id="CLU_000445_85_1_5"/>
<dbReference type="PANTHER" id="PTHR43081">
    <property type="entry name" value="ADENYLATE CYCLASE, TERMINAL-DIFFERENTIATION SPECIFIC-RELATED"/>
    <property type="match status" value="1"/>
</dbReference>
<dbReference type="GO" id="GO:0004016">
    <property type="term" value="F:adenylate cyclase activity"/>
    <property type="evidence" value="ECO:0007669"/>
    <property type="project" value="UniProtKB-EC"/>
</dbReference>
<dbReference type="OrthoDB" id="9789782at2"/>
<feature type="domain" description="Guanylate cyclase" evidence="2">
    <location>
        <begin position="476"/>
        <end position="613"/>
    </location>
</feature>
<dbReference type="GO" id="GO:0035556">
    <property type="term" value="P:intracellular signal transduction"/>
    <property type="evidence" value="ECO:0007669"/>
    <property type="project" value="InterPro"/>
</dbReference>
<dbReference type="PROSITE" id="PS50125">
    <property type="entry name" value="GUANYLATE_CYCLASE_2"/>
    <property type="match status" value="1"/>
</dbReference>
<dbReference type="Gene3D" id="3.30.70.1230">
    <property type="entry name" value="Nucleotide cyclase"/>
    <property type="match status" value="1"/>
</dbReference>
<dbReference type="CDD" id="cd07302">
    <property type="entry name" value="CHD"/>
    <property type="match status" value="1"/>
</dbReference>
<keyword evidence="3" id="KW-0456">Lyase</keyword>
<dbReference type="eggNOG" id="COG2114">
    <property type="taxonomic scope" value="Bacteria"/>
</dbReference>
<keyword evidence="1" id="KW-1133">Transmembrane helix</keyword>
<evidence type="ECO:0000313" key="4">
    <source>
        <dbReference type="Proteomes" id="UP000002931"/>
    </source>
</evidence>
<feature type="transmembrane region" description="Helical" evidence="1">
    <location>
        <begin position="385"/>
        <end position="404"/>
    </location>
</feature>
<dbReference type="RefSeq" id="WP_008334161.1">
    <property type="nucleotide sequence ID" value="NZ_CH902578.1"/>
</dbReference>
<dbReference type="GO" id="GO:0006171">
    <property type="term" value="P:cAMP biosynthetic process"/>
    <property type="evidence" value="ECO:0007669"/>
    <property type="project" value="TreeGrafter"/>
</dbReference>
<accession>A3VL72</accession>
<sequence>MGAGSIWTRFASGVRRFTSSRALGLGLVCLLLALRIADPSPVQALRFGAFDLFQQIKPREFTRQPVAIVDLDDASIEALGQWPWPRDRLADLVDAITADGAAAIAFDVIFSEPDRLSPARLAERPGMPDALRDELVDLPDNDRLFAEAIARSRVVAGQTSVRLAGDRGDASPIREVPHAILGDDPTPFLQKYPRLLQNLPVIEDAALGHGVFSTRPDPDGIYRRAPLVLMVQDSLRLGLAPELLRAATGGDAFAVRTNAAGIEGVVVARQLVPTAADGSVWPYLTPSNDARYVSAADVLTGHMPQGRLAGHLVFVGTSAIGLEDFRPTPLGVSMAGVEIHAQILENILAGTMLERPNTTIAVELVITALLGLVIVTLVPAFRASFVMILAVVVMAGYAGASWYAFDARRLLLDPTFPIITAVLTLILMASLNYLREERMRRQIRSAFGQYVSPDLVDQLSENPDALTLGGERKELTLLFSDVRGFTTIAESYRTDPVGLTHLMNRFLTALSNAILDEKGTIDKFMGDAVMAFWNAPLDIPDHPHAACRAALAMYDRVQEINRERIAEEGEDVLLIDVGIGMSTGPCTVGNMGSDTRFDYTALGDTVNLASRLEGLSKTYGLGIIISESVHDGVGPNFAMLEIDMVRVKGKTMPVTIFGLLGGPDLLSHPDWPRVAKANHRMRVAYATQDWDACDAALTALTDAGQSAGLALDGYIELYRGRVAAFRGTPPPGDWDEVFVATSK</sequence>
<comment type="caution">
    <text evidence="3">The sequence shown here is derived from an EMBL/GenBank/DDBJ whole genome shotgun (WGS) entry which is preliminary data.</text>
</comment>
<dbReference type="STRING" id="314271.RB2654_18016"/>
<dbReference type="SUPFAM" id="SSF55073">
    <property type="entry name" value="Nucleotide cyclase"/>
    <property type="match status" value="1"/>
</dbReference>
<dbReference type="AlphaFoldDB" id="A3VL72"/>
<protein>
    <submittedName>
        <fullName evidence="3">Putative adenylate/guanylate cyclase transmembrane protein</fullName>
        <ecNumber evidence="3">4.6.1.1</ecNumber>
    </submittedName>
</protein>
<gene>
    <name evidence="3" type="ORF">RB2654_18016</name>
</gene>
<dbReference type="SMART" id="SM00044">
    <property type="entry name" value="CYCc"/>
    <property type="match status" value="1"/>
</dbReference>
<keyword evidence="4" id="KW-1185">Reference proteome</keyword>
<dbReference type="eggNOG" id="COG4252">
    <property type="taxonomic scope" value="Bacteria"/>
</dbReference>
<evidence type="ECO:0000313" key="3">
    <source>
        <dbReference type="EMBL" id="EAQ10991.1"/>
    </source>
</evidence>
<dbReference type="Pfam" id="PF05226">
    <property type="entry name" value="CHASE2"/>
    <property type="match status" value="1"/>
</dbReference>
<keyword evidence="1" id="KW-0472">Membrane</keyword>
<evidence type="ECO:0000259" key="2">
    <source>
        <dbReference type="PROSITE" id="PS50125"/>
    </source>
</evidence>